<keyword evidence="1" id="KW-1133">Transmembrane helix</keyword>
<dbReference type="InterPro" id="IPR055087">
    <property type="entry name" value="GldL-like_N"/>
</dbReference>
<evidence type="ECO:0000313" key="3">
    <source>
        <dbReference type="EMBL" id="RAR48519.1"/>
    </source>
</evidence>
<dbReference type="Pfam" id="PF22827">
    <property type="entry name" value="GldL_N"/>
    <property type="match status" value="1"/>
</dbReference>
<evidence type="ECO:0000256" key="1">
    <source>
        <dbReference type="SAM" id="Phobius"/>
    </source>
</evidence>
<accession>A0A328X025</accession>
<sequence length="64" mass="7396">MMQRFRSIIICFILGIFFVILGAVFKITHFSNGNLFLLLGMLFKSLALILLIIKIIKQPKKEKI</sequence>
<feature type="transmembrane region" description="Helical" evidence="1">
    <location>
        <begin position="35"/>
        <end position="56"/>
    </location>
</feature>
<dbReference type="Proteomes" id="UP000249518">
    <property type="component" value="Unassembled WGS sequence"/>
</dbReference>
<name>A0A328X025_9FLAO</name>
<dbReference type="EMBL" id="QLSV01000005">
    <property type="protein sequence ID" value="RAR48519.1"/>
    <property type="molecule type" value="Genomic_DNA"/>
</dbReference>
<protein>
    <recommendedName>
        <fullName evidence="2">Gliding motility protein GldL-like N-terminal domain-containing protein</fullName>
    </recommendedName>
</protein>
<dbReference type="AlphaFoldDB" id="A0A328X025"/>
<gene>
    <name evidence="3" type="ORF">B0I10_105127</name>
</gene>
<proteinExistence type="predicted"/>
<keyword evidence="4" id="KW-1185">Reference proteome</keyword>
<keyword evidence="1" id="KW-0472">Membrane</keyword>
<evidence type="ECO:0000313" key="4">
    <source>
        <dbReference type="Proteomes" id="UP000249518"/>
    </source>
</evidence>
<evidence type="ECO:0000259" key="2">
    <source>
        <dbReference type="Pfam" id="PF22827"/>
    </source>
</evidence>
<feature type="domain" description="Gliding motility protein GldL-like N-terminal" evidence="2">
    <location>
        <begin position="18"/>
        <end position="45"/>
    </location>
</feature>
<comment type="caution">
    <text evidence="3">The sequence shown here is derived from an EMBL/GenBank/DDBJ whole genome shotgun (WGS) entry which is preliminary data.</text>
</comment>
<reference evidence="3 4" key="1">
    <citation type="submission" date="2018-06" db="EMBL/GenBank/DDBJ databases">
        <title>Genomic Encyclopedia of Type Strains, Phase III (KMG-III): the genomes of soil and plant-associated and newly described type strains.</title>
        <authorList>
            <person name="Whitman W."/>
        </authorList>
    </citation>
    <scope>NUCLEOTIDE SEQUENCE [LARGE SCALE GENOMIC DNA]</scope>
    <source>
        <strain evidence="3 4">CGMCC 1.12504</strain>
    </source>
</reference>
<keyword evidence="1" id="KW-0812">Transmembrane</keyword>
<organism evidence="3 4">
    <name type="scientific">Flavobacterium lacus</name>
    <dbReference type="NCBI Taxonomy" id="1353778"/>
    <lineage>
        <taxon>Bacteria</taxon>
        <taxon>Pseudomonadati</taxon>
        <taxon>Bacteroidota</taxon>
        <taxon>Flavobacteriia</taxon>
        <taxon>Flavobacteriales</taxon>
        <taxon>Flavobacteriaceae</taxon>
        <taxon>Flavobacterium</taxon>
    </lineage>
</organism>
<feature type="transmembrane region" description="Helical" evidence="1">
    <location>
        <begin position="7"/>
        <end position="29"/>
    </location>
</feature>